<feature type="non-terminal residue" evidence="2">
    <location>
        <position position="140"/>
    </location>
</feature>
<gene>
    <name evidence="2" type="ORF">HYDPIDRAFT_68101</name>
</gene>
<dbReference type="Proteomes" id="UP000053820">
    <property type="component" value="Unassembled WGS sequence"/>
</dbReference>
<organism evidence="2 3">
    <name type="scientific">Hydnomerulius pinastri MD-312</name>
    <dbReference type="NCBI Taxonomy" id="994086"/>
    <lineage>
        <taxon>Eukaryota</taxon>
        <taxon>Fungi</taxon>
        <taxon>Dikarya</taxon>
        <taxon>Basidiomycota</taxon>
        <taxon>Agaricomycotina</taxon>
        <taxon>Agaricomycetes</taxon>
        <taxon>Agaricomycetidae</taxon>
        <taxon>Boletales</taxon>
        <taxon>Boletales incertae sedis</taxon>
        <taxon>Leucogyrophana</taxon>
    </lineage>
</organism>
<proteinExistence type="predicted"/>
<evidence type="ECO:0000256" key="1">
    <source>
        <dbReference type="SAM" id="MobiDB-lite"/>
    </source>
</evidence>
<dbReference type="HOGENOM" id="CLU_1932519_0_0_1"/>
<feature type="region of interest" description="Disordered" evidence="1">
    <location>
        <begin position="32"/>
        <end position="59"/>
    </location>
</feature>
<dbReference type="EMBL" id="KN839864">
    <property type="protein sequence ID" value="KIJ61212.1"/>
    <property type="molecule type" value="Genomic_DNA"/>
</dbReference>
<reference evidence="2 3" key="1">
    <citation type="submission" date="2014-04" db="EMBL/GenBank/DDBJ databases">
        <title>Evolutionary Origins and Diversification of the Mycorrhizal Mutualists.</title>
        <authorList>
            <consortium name="DOE Joint Genome Institute"/>
            <consortium name="Mycorrhizal Genomics Consortium"/>
            <person name="Kohler A."/>
            <person name="Kuo A."/>
            <person name="Nagy L.G."/>
            <person name="Floudas D."/>
            <person name="Copeland A."/>
            <person name="Barry K.W."/>
            <person name="Cichocki N."/>
            <person name="Veneault-Fourrey C."/>
            <person name="LaButti K."/>
            <person name="Lindquist E.A."/>
            <person name="Lipzen A."/>
            <person name="Lundell T."/>
            <person name="Morin E."/>
            <person name="Murat C."/>
            <person name="Riley R."/>
            <person name="Ohm R."/>
            <person name="Sun H."/>
            <person name="Tunlid A."/>
            <person name="Henrissat B."/>
            <person name="Grigoriev I.V."/>
            <person name="Hibbett D.S."/>
            <person name="Martin F."/>
        </authorList>
    </citation>
    <scope>NUCLEOTIDE SEQUENCE [LARGE SCALE GENOMIC DNA]</scope>
    <source>
        <strain evidence="2 3">MD-312</strain>
    </source>
</reference>
<accession>A0A0C9WBY0</accession>
<evidence type="ECO:0000313" key="2">
    <source>
        <dbReference type="EMBL" id="KIJ61212.1"/>
    </source>
</evidence>
<keyword evidence="3" id="KW-1185">Reference proteome</keyword>
<dbReference type="OrthoDB" id="276422at2759"/>
<protein>
    <submittedName>
        <fullName evidence="2">Uncharacterized protein</fullName>
    </submittedName>
</protein>
<name>A0A0C9WBY0_9AGAM</name>
<dbReference type="AlphaFoldDB" id="A0A0C9WBY0"/>
<evidence type="ECO:0000313" key="3">
    <source>
        <dbReference type="Proteomes" id="UP000053820"/>
    </source>
</evidence>
<sequence length="140" mass="15877">MIPRTSARRLETTLVSYSRQRLPRPARLYSTPTKKTEAPAFAQKQVPHPNYPPRFAPQRDPIVEDASGSFIHDMQGFLQRRVPYTILPTPLPGDGTPTALNNLFFMDSPTQDQLAVMDACLHNLYDVPRAKQVFEGLRKT</sequence>